<evidence type="ECO:0000313" key="3">
    <source>
        <dbReference type="Proteomes" id="UP001188597"/>
    </source>
</evidence>
<gene>
    <name evidence="2" type="ORF">RJ639_018442</name>
</gene>
<name>A0AA88V708_9ASTE</name>
<feature type="region of interest" description="Disordered" evidence="1">
    <location>
        <begin position="1"/>
        <end position="92"/>
    </location>
</feature>
<dbReference type="AlphaFoldDB" id="A0AA88V708"/>
<protein>
    <submittedName>
        <fullName evidence="2">Uncharacterized protein</fullName>
    </submittedName>
</protein>
<keyword evidence="3" id="KW-1185">Reference proteome</keyword>
<reference evidence="2" key="1">
    <citation type="submission" date="2022-12" db="EMBL/GenBank/DDBJ databases">
        <title>Draft genome assemblies for two species of Escallonia (Escalloniales).</title>
        <authorList>
            <person name="Chanderbali A."/>
            <person name="Dervinis C."/>
            <person name="Anghel I."/>
            <person name="Soltis D."/>
            <person name="Soltis P."/>
            <person name="Zapata F."/>
        </authorList>
    </citation>
    <scope>NUCLEOTIDE SEQUENCE</scope>
    <source>
        <strain evidence="2">UCBG64.0493</strain>
        <tissue evidence="2">Leaf</tissue>
    </source>
</reference>
<feature type="compositionally biased region" description="Acidic residues" evidence="1">
    <location>
        <begin position="1"/>
        <end position="24"/>
    </location>
</feature>
<sequence>MANAEEAVDFEPEDDDLMDEDGGGDGDASPRAPIPKLKSAITGGAPSGPPKRTKGRGFLEETVANRMSGRFDSLDSEGGPGPERWLEGSSGVLNKKPKDLMGVFVEMQNCDRCKAVVHC</sequence>
<evidence type="ECO:0000313" key="2">
    <source>
        <dbReference type="EMBL" id="KAK3003251.1"/>
    </source>
</evidence>
<proteinExistence type="predicted"/>
<comment type="caution">
    <text evidence="2">The sequence shown here is derived from an EMBL/GenBank/DDBJ whole genome shotgun (WGS) entry which is preliminary data.</text>
</comment>
<evidence type="ECO:0000256" key="1">
    <source>
        <dbReference type="SAM" id="MobiDB-lite"/>
    </source>
</evidence>
<organism evidence="2 3">
    <name type="scientific">Escallonia herrerae</name>
    <dbReference type="NCBI Taxonomy" id="1293975"/>
    <lineage>
        <taxon>Eukaryota</taxon>
        <taxon>Viridiplantae</taxon>
        <taxon>Streptophyta</taxon>
        <taxon>Embryophyta</taxon>
        <taxon>Tracheophyta</taxon>
        <taxon>Spermatophyta</taxon>
        <taxon>Magnoliopsida</taxon>
        <taxon>eudicotyledons</taxon>
        <taxon>Gunneridae</taxon>
        <taxon>Pentapetalae</taxon>
        <taxon>asterids</taxon>
        <taxon>campanulids</taxon>
        <taxon>Escalloniales</taxon>
        <taxon>Escalloniaceae</taxon>
        <taxon>Escallonia</taxon>
    </lineage>
</organism>
<accession>A0AA88V708</accession>
<dbReference type="EMBL" id="JAVXUP010002445">
    <property type="protein sequence ID" value="KAK3003251.1"/>
    <property type="molecule type" value="Genomic_DNA"/>
</dbReference>
<dbReference type="Proteomes" id="UP001188597">
    <property type="component" value="Unassembled WGS sequence"/>
</dbReference>